<dbReference type="Pfam" id="PF25857">
    <property type="entry name" value="DUF7957"/>
    <property type="match status" value="1"/>
</dbReference>
<reference evidence="1 2" key="1">
    <citation type="journal article" date="2012" name="J. Bacteriol.">
        <title>Genome sequence of deep-sea manganese-oxidizing bacterium Marinobacter manganoxydans MnI7-9.</title>
        <authorList>
            <person name="Wang H."/>
            <person name="Li H."/>
            <person name="Shao Z."/>
            <person name="Liao S."/>
            <person name="Johnstone L."/>
            <person name="Rensing C."/>
            <person name="Wang G."/>
        </authorList>
    </citation>
    <scope>NUCLEOTIDE SEQUENCE [LARGE SCALE GENOMIC DNA]</scope>
    <source>
        <strain evidence="1 2">MnI7-9</strain>
    </source>
</reference>
<evidence type="ECO:0000313" key="2">
    <source>
        <dbReference type="Proteomes" id="UP000003208"/>
    </source>
</evidence>
<dbReference type="EMBL" id="AGTR01000072">
    <property type="protein sequence ID" value="EHJ03536.1"/>
    <property type="molecule type" value="Genomic_DNA"/>
</dbReference>
<keyword evidence="2" id="KW-1185">Reference proteome</keyword>
<protein>
    <submittedName>
        <fullName evidence="1">Uncharacterized protein</fullName>
    </submittedName>
</protein>
<dbReference type="PATRIC" id="fig|1094979.3.peg.3054"/>
<name>G6YW94_9GAMM</name>
<accession>G6YW94</accession>
<dbReference type="AlphaFoldDB" id="G6YW94"/>
<organism evidence="1 2">
    <name type="scientific">Marinobacter manganoxydans MnI7-9</name>
    <dbReference type="NCBI Taxonomy" id="1094979"/>
    <lineage>
        <taxon>Bacteria</taxon>
        <taxon>Pseudomonadati</taxon>
        <taxon>Pseudomonadota</taxon>
        <taxon>Gammaproteobacteria</taxon>
        <taxon>Pseudomonadales</taxon>
        <taxon>Marinobacteraceae</taxon>
        <taxon>Marinobacter</taxon>
    </lineage>
</organism>
<dbReference type="InterPro" id="IPR058263">
    <property type="entry name" value="DUF7957"/>
</dbReference>
<dbReference type="Proteomes" id="UP000003208">
    <property type="component" value="Unassembled WGS sequence"/>
</dbReference>
<sequence>MKLSFQGNQVIHPGGELEAQYPVQEARFLDGKIVVIYDYMAFPQDAPARNLFAYDQSGGLIWRAEDIGQGRTDAYVNILSEAPLKVGNFSGFEVELDASTGKVLNKVFTK</sequence>
<proteinExistence type="predicted"/>
<evidence type="ECO:0000313" key="1">
    <source>
        <dbReference type="EMBL" id="EHJ03536.1"/>
    </source>
</evidence>
<gene>
    <name evidence="1" type="ORF">KYE_15758</name>
</gene>
<dbReference type="RefSeq" id="WP_008175111.1">
    <property type="nucleotide sequence ID" value="NZ_AGTR01000072.1"/>
</dbReference>